<keyword evidence="2" id="KW-1185">Reference proteome</keyword>
<evidence type="ECO:0000313" key="2">
    <source>
        <dbReference type="Proteomes" id="UP000789860"/>
    </source>
</evidence>
<reference evidence="1" key="1">
    <citation type="submission" date="2021-06" db="EMBL/GenBank/DDBJ databases">
        <authorList>
            <person name="Kallberg Y."/>
            <person name="Tangrot J."/>
            <person name="Rosling A."/>
        </authorList>
    </citation>
    <scope>NUCLEOTIDE SEQUENCE</scope>
    <source>
        <strain evidence="1">AU212A</strain>
    </source>
</reference>
<sequence length="58" mass="6775">SDDIDKFMVNLNQISEKLIDYIYVLDVNSEETIPALIDIFDSKTVEKSLNFFINQLYV</sequence>
<protein>
    <submittedName>
        <fullName evidence="1">6978_t:CDS:1</fullName>
    </submittedName>
</protein>
<dbReference type="Proteomes" id="UP000789860">
    <property type="component" value="Unassembled WGS sequence"/>
</dbReference>
<gene>
    <name evidence="1" type="ORF">SCALOS_LOCUS2449</name>
</gene>
<feature type="non-terminal residue" evidence="1">
    <location>
        <position position="1"/>
    </location>
</feature>
<evidence type="ECO:0000313" key="1">
    <source>
        <dbReference type="EMBL" id="CAG8481654.1"/>
    </source>
</evidence>
<accession>A0ACA9KNL8</accession>
<dbReference type="EMBL" id="CAJVPM010002188">
    <property type="protein sequence ID" value="CAG8481654.1"/>
    <property type="molecule type" value="Genomic_DNA"/>
</dbReference>
<organism evidence="1 2">
    <name type="scientific">Scutellospora calospora</name>
    <dbReference type="NCBI Taxonomy" id="85575"/>
    <lineage>
        <taxon>Eukaryota</taxon>
        <taxon>Fungi</taxon>
        <taxon>Fungi incertae sedis</taxon>
        <taxon>Mucoromycota</taxon>
        <taxon>Glomeromycotina</taxon>
        <taxon>Glomeromycetes</taxon>
        <taxon>Diversisporales</taxon>
        <taxon>Gigasporaceae</taxon>
        <taxon>Scutellospora</taxon>
    </lineage>
</organism>
<name>A0ACA9KNL8_9GLOM</name>
<proteinExistence type="predicted"/>
<comment type="caution">
    <text evidence="1">The sequence shown here is derived from an EMBL/GenBank/DDBJ whole genome shotgun (WGS) entry which is preliminary data.</text>
</comment>